<feature type="binding site" evidence="5">
    <location>
        <position position="94"/>
    </location>
    <ligand>
        <name>AMP</name>
        <dbReference type="ChEBI" id="CHEBI:456215"/>
    </ligand>
</feature>
<feature type="binding site" evidence="5">
    <location>
        <position position="131"/>
    </location>
    <ligand>
        <name>Zn(2+)</name>
        <dbReference type="ChEBI" id="CHEBI:29105"/>
        <note>structural</note>
    </ligand>
</feature>
<dbReference type="HAMAP" id="MF_00235">
    <property type="entry name" value="Adenylate_kinase_Adk"/>
    <property type="match status" value="1"/>
</dbReference>
<comment type="caution">
    <text evidence="5">Lacks conserved residue(s) required for the propagation of feature annotation.</text>
</comment>
<keyword evidence="5 7" id="KW-0067">ATP-binding</keyword>
<feature type="binding site" evidence="5">
    <location>
        <begin position="134"/>
        <end position="135"/>
    </location>
    <ligand>
        <name>ATP</name>
        <dbReference type="ChEBI" id="CHEBI:30616"/>
    </ligand>
</feature>
<proteinExistence type="inferred from homology"/>
<feature type="binding site" evidence="5">
    <location>
        <position position="153"/>
    </location>
    <ligand>
        <name>Zn(2+)</name>
        <dbReference type="ChEBI" id="CHEBI:29105"/>
        <note>structural</note>
    </ligand>
</feature>
<evidence type="ECO:0000256" key="5">
    <source>
        <dbReference type="HAMAP-Rule" id="MF_00235"/>
    </source>
</evidence>
<name>A0AAW6HPW6_9MOLU</name>
<feature type="binding site" evidence="5">
    <location>
        <begin position="59"/>
        <end position="61"/>
    </location>
    <ligand>
        <name>AMP</name>
        <dbReference type="ChEBI" id="CHEBI:456215"/>
    </ligand>
</feature>
<evidence type="ECO:0000313" key="12">
    <source>
        <dbReference type="Proteomes" id="UP001220940"/>
    </source>
</evidence>
<accession>A0AAW6HPW6</accession>
<dbReference type="EMBL" id="JAJHZP010000011">
    <property type="protein sequence ID" value="MDC4183276.1"/>
    <property type="molecule type" value="Genomic_DNA"/>
</dbReference>
<feature type="binding site" evidence="5">
    <location>
        <position position="128"/>
    </location>
    <ligand>
        <name>Zn(2+)</name>
        <dbReference type="ChEBI" id="CHEBI:29105"/>
        <note>structural</note>
    </ligand>
</feature>
<comment type="caution">
    <text evidence="10">The sequence shown here is derived from an EMBL/GenBank/DDBJ whole genome shotgun (WGS) entry which is preliminary data.</text>
</comment>
<dbReference type="Proteomes" id="UP001220940">
    <property type="component" value="Unassembled WGS sequence"/>
</dbReference>
<dbReference type="InterPro" id="IPR033690">
    <property type="entry name" value="Adenylat_kinase_CS"/>
</dbReference>
<comment type="domain">
    <text evidence="5">Consists of three domains, a large central CORE domain and two small peripheral domains, NMPbind and LID, which undergo movements during catalysis. The LID domain closes over the site of phosphoryl transfer upon ATP binding. Assembling and dissambling the active center during each catalytic cycle provides an effective means to prevent ATP hydrolysis. Some bacteria have evolved a zinc-coordinating structure that stabilizes the LID domain.</text>
</comment>
<comment type="pathway">
    <text evidence="5">Purine metabolism; AMP biosynthesis via salvage pathway; AMP from ADP: step 1/1.</text>
</comment>
<feature type="binding site" evidence="5">
    <location>
        <begin position="87"/>
        <end position="90"/>
    </location>
    <ligand>
        <name>AMP</name>
        <dbReference type="ChEBI" id="CHEBI:456215"/>
    </ligand>
</feature>
<keyword evidence="12" id="KW-1185">Reference proteome</keyword>
<dbReference type="EC" id="2.7.4.3" evidence="5 7"/>
<feature type="binding site" evidence="5">
    <location>
        <position position="160"/>
    </location>
    <ligand>
        <name>AMP</name>
        <dbReference type="ChEBI" id="CHEBI:456215"/>
    </ligand>
</feature>
<evidence type="ECO:0000256" key="2">
    <source>
        <dbReference type="ARBA" id="ARBA00022727"/>
    </source>
</evidence>
<dbReference type="EMBL" id="JAJHZM010000007">
    <property type="protein sequence ID" value="MDC4181899.1"/>
    <property type="molecule type" value="Genomic_DNA"/>
</dbReference>
<feature type="binding site" evidence="5">
    <location>
        <position position="171"/>
    </location>
    <ligand>
        <name>AMP</name>
        <dbReference type="ChEBI" id="CHEBI:456215"/>
    </ligand>
</feature>
<comment type="similarity">
    <text evidence="5 6">Belongs to the adenylate kinase family.</text>
</comment>
<keyword evidence="5" id="KW-0862">Zinc</keyword>
<dbReference type="AlphaFoldDB" id="A0AAW6HPW6"/>
<dbReference type="Gene3D" id="3.40.50.300">
    <property type="entry name" value="P-loop containing nucleotide triphosphate hydrolases"/>
    <property type="match status" value="1"/>
</dbReference>
<dbReference type="Pfam" id="PF00406">
    <property type="entry name" value="ADK"/>
    <property type="match status" value="1"/>
</dbReference>
<dbReference type="GO" id="GO:0005737">
    <property type="term" value="C:cytoplasm"/>
    <property type="evidence" value="ECO:0007669"/>
    <property type="project" value="UniProtKB-SubCell"/>
</dbReference>
<dbReference type="Pfam" id="PF05191">
    <property type="entry name" value="ADK_lid"/>
    <property type="match status" value="1"/>
</dbReference>
<evidence type="ECO:0000256" key="1">
    <source>
        <dbReference type="ARBA" id="ARBA00022679"/>
    </source>
</evidence>
<dbReference type="InterPro" id="IPR006259">
    <property type="entry name" value="Adenyl_kin_sub"/>
</dbReference>
<keyword evidence="3 5" id="KW-0547">Nucleotide-binding</keyword>
<evidence type="ECO:0000313" key="10">
    <source>
        <dbReference type="EMBL" id="MDC4183276.1"/>
    </source>
</evidence>
<dbReference type="CDD" id="cd01428">
    <property type="entry name" value="ADK"/>
    <property type="match status" value="1"/>
</dbReference>
<sequence length="215" mass="25073">MIRLLFLGAPGTGKGTISSYLKENHNFFHISSGDLFRLYAKDESSELGKEIKNCINNGIYVPDDLTNKTVKDFYNKNKDQEKIIFDGYPRTLNQCDYLNDVVQITHAILLEPTDWEYIINRLSSRRSCPECKRIYNISSEEFKPKVDNQCDVCKIELLHRKDDDASVVKKRIEVYNEQTKPVIEYYKNKNLLYTIDANADLKELYELVLNIVNKK</sequence>
<dbReference type="GO" id="GO:0005524">
    <property type="term" value="F:ATP binding"/>
    <property type="evidence" value="ECO:0007669"/>
    <property type="project" value="UniProtKB-UniRule"/>
</dbReference>
<dbReference type="RefSeq" id="WP_255034731.1">
    <property type="nucleotide sequence ID" value="NZ_CP101414.1"/>
</dbReference>
<dbReference type="Proteomes" id="UP001216384">
    <property type="component" value="Unassembled WGS sequence"/>
</dbReference>
<dbReference type="PROSITE" id="PS00113">
    <property type="entry name" value="ADENYLATE_KINASE"/>
    <property type="match status" value="1"/>
</dbReference>
<feature type="binding site" evidence="5">
    <location>
        <position position="32"/>
    </location>
    <ligand>
        <name>AMP</name>
        <dbReference type="ChEBI" id="CHEBI:456215"/>
    </ligand>
</feature>
<feature type="binding site" evidence="5">
    <location>
        <position position="37"/>
    </location>
    <ligand>
        <name>AMP</name>
        <dbReference type="ChEBI" id="CHEBI:456215"/>
    </ligand>
</feature>
<feature type="domain" description="Adenylate kinase active site lid" evidence="8">
    <location>
        <begin position="125"/>
        <end position="162"/>
    </location>
</feature>
<dbReference type="InterPro" id="IPR000850">
    <property type="entry name" value="Adenylat/UMP-CMP_kin"/>
</dbReference>
<evidence type="ECO:0000259" key="8">
    <source>
        <dbReference type="Pfam" id="PF05191"/>
    </source>
</evidence>
<dbReference type="PANTHER" id="PTHR23359">
    <property type="entry name" value="NUCLEOTIDE KINASE"/>
    <property type="match status" value="1"/>
</dbReference>
<evidence type="ECO:0000256" key="7">
    <source>
        <dbReference type="RuleBase" id="RU003331"/>
    </source>
</evidence>
<evidence type="ECO:0000313" key="11">
    <source>
        <dbReference type="Proteomes" id="UP001216384"/>
    </source>
</evidence>
<feature type="binding site" evidence="5">
    <location>
        <position position="125"/>
    </location>
    <ligand>
        <name>ATP</name>
        <dbReference type="ChEBI" id="CHEBI:30616"/>
    </ligand>
</feature>
<keyword evidence="1 5" id="KW-0808">Transferase</keyword>
<feature type="binding site" evidence="5">
    <location>
        <position position="199"/>
    </location>
    <ligand>
        <name>ATP</name>
        <dbReference type="ChEBI" id="CHEBI:30616"/>
    </ligand>
</feature>
<feature type="binding site" evidence="5">
    <location>
        <begin position="11"/>
        <end position="16"/>
    </location>
    <ligand>
        <name>ATP</name>
        <dbReference type="ChEBI" id="CHEBI:30616"/>
    </ligand>
</feature>
<comment type="subcellular location">
    <subcellularLocation>
        <location evidence="5 7">Cytoplasm</location>
    </subcellularLocation>
</comment>
<organism evidence="10 11">
    <name type="scientific">Mycoplasma bradburyae</name>
    <dbReference type="NCBI Taxonomy" id="2963128"/>
    <lineage>
        <taxon>Bacteria</taxon>
        <taxon>Bacillati</taxon>
        <taxon>Mycoplasmatota</taxon>
        <taxon>Mollicutes</taxon>
        <taxon>Mycoplasmataceae</taxon>
        <taxon>Mycoplasma</taxon>
    </lineage>
</organism>
<evidence type="ECO:0000256" key="6">
    <source>
        <dbReference type="RuleBase" id="RU003330"/>
    </source>
</evidence>
<feature type="binding site" evidence="5">
    <location>
        <position position="150"/>
    </location>
    <ligand>
        <name>Zn(2+)</name>
        <dbReference type="ChEBI" id="CHEBI:29105"/>
        <note>structural</note>
    </ligand>
</feature>
<dbReference type="PRINTS" id="PR00094">
    <property type="entry name" value="ADENYLTKNASE"/>
</dbReference>
<keyword evidence="5" id="KW-0479">Metal-binding</keyword>
<evidence type="ECO:0000256" key="3">
    <source>
        <dbReference type="ARBA" id="ARBA00022741"/>
    </source>
</evidence>
<keyword evidence="4 5" id="KW-0418">Kinase</keyword>
<dbReference type="NCBIfam" id="TIGR01351">
    <property type="entry name" value="adk"/>
    <property type="match status" value="1"/>
</dbReference>
<dbReference type="InterPro" id="IPR007862">
    <property type="entry name" value="Adenylate_kinase_lid-dom"/>
</dbReference>
<keyword evidence="2 5" id="KW-0545">Nucleotide biosynthesis</keyword>
<dbReference type="GO" id="GO:0044209">
    <property type="term" value="P:AMP salvage"/>
    <property type="evidence" value="ECO:0007669"/>
    <property type="project" value="UniProtKB-UniRule"/>
</dbReference>
<protein>
    <recommendedName>
        <fullName evidence="5 7">Adenylate kinase</fullName>
        <shortName evidence="5">AK</shortName>
        <ecNumber evidence="5 7">2.7.4.3</ecNumber>
    </recommendedName>
    <alternativeName>
        <fullName evidence="5">ATP-AMP transphosphorylase</fullName>
    </alternativeName>
    <alternativeName>
        <fullName evidence="5">ATP:AMP phosphotransferase</fullName>
    </alternativeName>
    <alternativeName>
        <fullName evidence="5">Adenylate monophosphate kinase</fullName>
    </alternativeName>
</protein>
<dbReference type="InterPro" id="IPR027417">
    <property type="entry name" value="P-loop_NTPase"/>
</dbReference>
<comment type="function">
    <text evidence="5">Catalyzes the reversible transfer of the terminal phosphate group between ATP and AMP. Plays an important role in cellular energy homeostasis and in adenine nucleotide metabolism.</text>
</comment>
<gene>
    <name evidence="5" type="primary">adk</name>
    <name evidence="9" type="ORF">LNO68_01680</name>
    <name evidence="10" type="ORF">LNO71_01270</name>
</gene>
<reference evidence="10 12" key="1">
    <citation type="submission" date="2021-11" db="EMBL/GenBank/DDBJ databases">
        <title>Description of Mycoplasma bradburyaesp. nov.from sea birds: a tribute to a great mycoplasmologist.</title>
        <authorList>
            <person name="Ramirez A.S."/>
            <person name="Poveda C."/>
            <person name="Suarez-Perez A."/>
            <person name="Rosales R.S."/>
            <person name="Dijkman R."/>
            <person name="Feberwee A."/>
            <person name="Spergser J."/>
            <person name="Szostak M.P."/>
            <person name="Ressel L."/>
            <person name="Calabuig P."/>
            <person name="Catania S."/>
            <person name="Gobbo F."/>
            <person name="Timofte D."/>
            <person name="Poveda J.B."/>
        </authorList>
    </citation>
    <scope>NUCLEOTIDE SEQUENCE</scope>
    <source>
        <strain evidence="9 12">T158</strain>
        <strain evidence="10">T264</strain>
    </source>
</reference>
<evidence type="ECO:0000256" key="4">
    <source>
        <dbReference type="ARBA" id="ARBA00022777"/>
    </source>
</evidence>
<comment type="catalytic activity">
    <reaction evidence="5 7">
        <text>AMP + ATP = 2 ADP</text>
        <dbReference type="Rhea" id="RHEA:12973"/>
        <dbReference type="ChEBI" id="CHEBI:30616"/>
        <dbReference type="ChEBI" id="CHEBI:456215"/>
        <dbReference type="ChEBI" id="CHEBI:456216"/>
        <dbReference type="EC" id="2.7.4.3"/>
    </reaction>
</comment>
<evidence type="ECO:0000313" key="9">
    <source>
        <dbReference type="EMBL" id="MDC4181899.1"/>
    </source>
</evidence>
<dbReference type="SUPFAM" id="SSF52540">
    <property type="entry name" value="P-loop containing nucleoside triphosphate hydrolases"/>
    <property type="match status" value="1"/>
</dbReference>
<dbReference type="GO" id="GO:0008270">
    <property type="term" value="F:zinc ion binding"/>
    <property type="evidence" value="ECO:0007669"/>
    <property type="project" value="UniProtKB-UniRule"/>
</dbReference>
<keyword evidence="5" id="KW-0963">Cytoplasm</keyword>
<comment type="subunit">
    <text evidence="5 7">Monomer.</text>
</comment>
<dbReference type="GO" id="GO:0004017">
    <property type="term" value="F:AMP kinase activity"/>
    <property type="evidence" value="ECO:0007669"/>
    <property type="project" value="UniProtKB-UniRule"/>
</dbReference>